<feature type="signal peptide" evidence="1">
    <location>
        <begin position="1"/>
        <end position="19"/>
    </location>
</feature>
<evidence type="ECO:0000313" key="4">
    <source>
        <dbReference type="Proteomes" id="UP001065174"/>
    </source>
</evidence>
<dbReference type="NCBIfam" id="TIGR04183">
    <property type="entry name" value="Por_Secre_tail"/>
    <property type="match status" value="1"/>
</dbReference>
<dbReference type="Proteomes" id="UP001065174">
    <property type="component" value="Chromosome"/>
</dbReference>
<dbReference type="InterPro" id="IPR036249">
    <property type="entry name" value="Thioredoxin-like_sf"/>
</dbReference>
<keyword evidence="1" id="KW-0732">Signal</keyword>
<dbReference type="SUPFAM" id="SSF52833">
    <property type="entry name" value="Thioredoxin-like"/>
    <property type="match status" value="1"/>
</dbReference>
<organism evidence="3 4">
    <name type="scientific">Reichenbachiella agarivorans</name>
    <dbReference type="NCBI Taxonomy" id="2979464"/>
    <lineage>
        <taxon>Bacteria</taxon>
        <taxon>Pseudomonadati</taxon>
        <taxon>Bacteroidota</taxon>
        <taxon>Cytophagia</taxon>
        <taxon>Cytophagales</taxon>
        <taxon>Reichenbachiellaceae</taxon>
        <taxon>Reichenbachiella</taxon>
    </lineage>
</organism>
<dbReference type="CDD" id="cd02966">
    <property type="entry name" value="TlpA_like_family"/>
    <property type="match status" value="1"/>
</dbReference>
<dbReference type="InterPro" id="IPR000866">
    <property type="entry name" value="AhpC/TSA"/>
</dbReference>
<dbReference type="Pfam" id="PF00578">
    <property type="entry name" value="AhpC-TSA"/>
    <property type="match status" value="1"/>
</dbReference>
<evidence type="ECO:0000313" key="3">
    <source>
        <dbReference type="EMBL" id="UXP31551.1"/>
    </source>
</evidence>
<feature type="domain" description="Thioredoxin" evidence="2">
    <location>
        <begin position="20"/>
        <end position="162"/>
    </location>
</feature>
<dbReference type="RefSeq" id="WP_262308990.1">
    <property type="nucleotide sequence ID" value="NZ_CP106679.1"/>
</dbReference>
<name>A0ABY6CM23_9BACT</name>
<dbReference type="PROSITE" id="PS51352">
    <property type="entry name" value="THIOREDOXIN_2"/>
    <property type="match status" value="1"/>
</dbReference>
<accession>A0ABY6CM23</accession>
<feature type="chain" id="PRO_5046250647" evidence="1">
    <location>
        <begin position="20"/>
        <end position="257"/>
    </location>
</feature>
<dbReference type="InterPro" id="IPR026444">
    <property type="entry name" value="Secre_tail"/>
</dbReference>
<protein>
    <submittedName>
        <fullName evidence="3">Redoxin domain-containing protein</fullName>
    </submittedName>
</protein>
<sequence>MKKLTILFALIISCSGIQAQVVGDAAPDFTLDLLGGGSFKLSDQKGKVVSLFLFGNACPHCKTNGPNTETDIYSVYKNYVDFVAIGGDTWDGNSSAVESFRTDTNITYPLGLKAGSLESLFSSTYDRLIIIDKEGIIRYKSDQNVTKAEAARASQVISEYLGDSQVLSIPAQEDSISVVLFPNPAIESLTIQSELLLTMDATLRVYNMTGRCTQTNQTIKNSESQVTISIQDQPIGVNIIELTFEDHSKIRKLFVKN</sequence>
<reference evidence="3" key="1">
    <citation type="submission" date="2022-09" db="EMBL/GenBank/DDBJ databases">
        <title>Comparative genomics and taxonomic characterization of three novel marine species of genus Reichenbachiella exhibiting antioxidant and polysaccharide degradation activities.</title>
        <authorList>
            <person name="Muhammad N."/>
            <person name="Lee Y.-J."/>
            <person name="Ko J."/>
            <person name="Kim S.-G."/>
        </authorList>
    </citation>
    <scope>NUCLEOTIDE SEQUENCE</scope>
    <source>
        <strain evidence="3">BKB1-1</strain>
    </source>
</reference>
<gene>
    <name evidence="3" type="ORF">N6H18_14460</name>
</gene>
<proteinExistence type="predicted"/>
<evidence type="ECO:0000256" key="1">
    <source>
        <dbReference type="SAM" id="SignalP"/>
    </source>
</evidence>
<dbReference type="EMBL" id="CP106679">
    <property type="protein sequence ID" value="UXP31551.1"/>
    <property type="molecule type" value="Genomic_DNA"/>
</dbReference>
<dbReference type="PANTHER" id="PTHR42852:SF17">
    <property type="entry name" value="THIOREDOXIN-LIKE PROTEIN HI_1115"/>
    <property type="match status" value="1"/>
</dbReference>
<evidence type="ECO:0000259" key="2">
    <source>
        <dbReference type="PROSITE" id="PS51352"/>
    </source>
</evidence>
<dbReference type="Pfam" id="PF18962">
    <property type="entry name" value="Por_Secre_tail"/>
    <property type="match status" value="1"/>
</dbReference>
<keyword evidence="4" id="KW-1185">Reference proteome</keyword>
<dbReference type="PANTHER" id="PTHR42852">
    <property type="entry name" value="THIOL:DISULFIDE INTERCHANGE PROTEIN DSBE"/>
    <property type="match status" value="1"/>
</dbReference>
<dbReference type="Gene3D" id="3.40.30.10">
    <property type="entry name" value="Glutaredoxin"/>
    <property type="match status" value="1"/>
</dbReference>
<dbReference type="InterPro" id="IPR013766">
    <property type="entry name" value="Thioredoxin_domain"/>
</dbReference>
<dbReference type="InterPro" id="IPR050553">
    <property type="entry name" value="Thioredoxin_ResA/DsbE_sf"/>
</dbReference>